<dbReference type="EMBL" id="OE001800">
    <property type="protein sequence ID" value="CAD7457598.1"/>
    <property type="molecule type" value="Genomic_DNA"/>
</dbReference>
<sequence length="172" mass="19637">METCDISLVKEEIIELIKTEPQNENEFDLCGQSGIKTESSPETRVEEIEPSIREPYPSELAPKPNREGLTSPKAFREENHSPFIPRIESHEKDNSPESHPPQRVEISPEDETETSNSVREIVKTEIKLYDSSLGIMDSNIDHFAPVDISEVDKFCDRKKKIELEILMNLDVS</sequence>
<gene>
    <name evidence="2" type="ORF">TTEB3V08_LOCUS5590</name>
</gene>
<accession>A0A7R9NVI7</accession>
<feature type="region of interest" description="Disordered" evidence="1">
    <location>
        <begin position="25"/>
        <end position="117"/>
    </location>
</feature>
<name>A0A7R9NVI7_9NEOP</name>
<evidence type="ECO:0000313" key="2">
    <source>
        <dbReference type="EMBL" id="CAD7457598.1"/>
    </source>
</evidence>
<feature type="compositionally biased region" description="Basic and acidic residues" evidence="1">
    <location>
        <begin position="39"/>
        <end position="52"/>
    </location>
</feature>
<organism evidence="2">
    <name type="scientific">Timema tahoe</name>
    <dbReference type="NCBI Taxonomy" id="61484"/>
    <lineage>
        <taxon>Eukaryota</taxon>
        <taxon>Metazoa</taxon>
        <taxon>Ecdysozoa</taxon>
        <taxon>Arthropoda</taxon>
        <taxon>Hexapoda</taxon>
        <taxon>Insecta</taxon>
        <taxon>Pterygota</taxon>
        <taxon>Neoptera</taxon>
        <taxon>Polyneoptera</taxon>
        <taxon>Phasmatodea</taxon>
        <taxon>Timematodea</taxon>
        <taxon>Timematoidea</taxon>
        <taxon>Timematidae</taxon>
        <taxon>Timema</taxon>
    </lineage>
</organism>
<protein>
    <submittedName>
        <fullName evidence="2">Uncharacterized protein</fullName>
    </submittedName>
</protein>
<dbReference type="AlphaFoldDB" id="A0A7R9NVI7"/>
<evidence type="ECO:0000256" key="1">
    <source>
        <dbReference type="SAM" id="MobiDB-lite"/>
    </source>
</evidence>
<proteinExistence type="predicted"/>
<feature type="compositionally biased region" description="Basic and acidic residues" evidence="1">
    <location>
        <begin position="87"/>
        <end position="102"/>
    </location>
</feature>
<reference evidence="2" key="1">
    <citation type="submission" date="2020-11" db="EMBL/GenBank/DDBJ databases">
        <authorList>
            <person name="Tran Van P."/>
        </authorList>
    </citation>
    <scope>NUCLEOTIDE SEQUENCE</scope>
</reference>